<comment type="caution">
    <text evidence="2">The sequence shown here is derived from an EMBL/GenBank/DDBJ whole genome shotgun (WGS) entry which is preliminary data.</text>
</comment>
<name>A0ABU8DMA8_ERWAP</name>
<organism evidence="2 3">
    <name type="scientific">Erwinia aphidicola</name>
    <dbReference type="NCBI Taxonomy" id="68334"/>
    <lineage>
        <taxon>Bacteria</taxon>
        <taxon>Pseudomonadati</taxon>
        <taxon>Pseudomonadota</taxon>
        <taxon>Gammaproteobacteria</taxon>
        <taxon>Enterobacterales</taxon>
        <taxon>Erwiniaceae</taxon>
        <taxon>Erwinia</taxon>
    </lineage>
</organism>
<keyword evidence="1" id="KW-1133">Transmembrane helix</keyword>
<evidence type="ECO:0000313" key="3">
    <source>
        <dbReference type="Proteomes" id="UP001306592"/>
    </source>
</evidence>
<feature type="transmembrane region" description="Helical" evidence="1">
    <location>
        <begin position="126"/>
        <end position="143"/>
    </location>
</feature>
<dbReference type="RefSeq" id="WP_048918054.1">
    <property type="nucleotide sequence ID" value="NZ_JBANEI010000022.1"/>
</dbReference>
<dbReference type="Proteomes" id="UP001306592">
    <property type="component" value="Unassembled WGS sequence"/>
</dbReference>
<evidence type="ECO:0000313" key="2">
    <source>
        <dbReference type="EMBL" id="MEI2684202.1"/>
    </source>
</evidence>
<accession>A0ABU8DMA8</accession>
<feature type="transmembrane region" description="Helical" evidence="1">
    <location>
        <begin position="36"/>
        <end position="58"/>
    </location>
</feature>
<proteinExistence type="predicted"/>
<feature type="transmembrane region" description="Helical" evidence="1">
    <location>
        <begin position="78"/>
        <end position="105"/>
    </location>
</feature>
<sequence length="189" mass="21063">MKNLMTADVRADLTMLMERFSAQEMNIPSVSASLKLSAIIPFLAVFLSFVSASAVYFLGYNPEMSVRGFADYFLSDGWVFVVPTLIVGLVFSFMTYNNVMLYLAIPERVRDRSLVIQHLKKVAKRTIKIFLILMLVATILSGYSSWFAFSITGLLFAQLFIVNLVIGAEINRLGAGIVVEKISNLVSKI</sequence>
<protein>
    <recommendedName>
        <fullName evidence="4">Conjugal transfer protein TraS</fullName>
    </recommendedName>
</protein>
<keyword evidence="1" id="KW-0812">Transmembrane</keyword>
<evidence type="ECO:0008006" key="4">
    <source>
        <dbReference type="Google" id="ProtNLM"/>
    </source>
</evidence>
<gene>
    <name evidence="2" type="ORF">V8N49_21425</name>
</gene>
<keyword evidence="3" id="KW-1185">Reference proteome</keyword>
<keyword evidence="1" id="KW-0472">Membrane</keyword>
<reference evidence="2 3" key="1">
    <citation type="submission" date="2024-02" db="EMBL/GenBank/DDBJ databases">
        <title>First report Erwinia aphidicola in onion in Chile.</title>
        <authorList>
            <person name="Valenzuela M."/>
            <person name="Pena M."/>
            <person name="Dutta B."/>
        </authorList>
    </citation>
    <scope>NUCLEOTIDE SEQUENCE [LARGE SCALE GENOMIC DNA]</scope>
    <source>
        <strain evidence="2 3">QCJ3A</strain>
    </source>
</reference>
<dbReference type="EMBL" id="JBANEI010000022">
    <property type="protein sequence ID" value="MEI2684202.1"/>
    <property type="molecule type" value="Genomic_DNA"/>
</dbReference>
<evidence type="ECO:0000256" key="1">
    <source>
        <dbReference type="SAM" id="Phobius"/>
    </source>
</evidence>